<proteinExistence type="predicted"/>
<dbReference type="Proteomes" id="UP000796880">
    <property type="component" value="Unassembled WGS sequence"/>
</dbReference>
<organism evidence="1 2">
    <name type="scientific">Rhamnella rubrinervis</name>
    <dbReference type="NCBI Taxonomy" id="2594499"/>
    <lineage>
        <taxon>Eukaryota</taxon>
        <taxon>Viridiplantae</taxon>
        <taxon>Streptophyta</taxon>
        <taxon>Embryophyta</taxon>
        <taxon>Tracheophyta</taxon>
        <taxon>Spermatophyta</taxon>
        <taxon>Magnoliopsida</taxon>
        <taxon>eudicotyledons</taxon>
        <taxon>Gunneridae</taxon>
        <taxon>Pentapetalae</taxon>
        <taxon>rosids</taxon>
        <taxon>fabids</taxon>
        <taxon>Rosales</taxon>
        <taxon>Rhamnaceae</taxon>
        <taxon>rhamnoid group</taxon>
        <taxon>Rhamneae</taxon>
        <taxon>Rhamnella</taxon>
    </lineage>
</organism>
<comment type="caution">
    <text evidence="1">The sequence shown here is derived from an EMBL/GenBank/DDBJ whole genome shotgun (WGS) entry which is preliminary data.</text>
</comment>
<reference evidence="1" key="1">
    <citation type="submission" date="2020-03" db="EMBL/GenBank/DDBJ databases">
        <title>A high-quality chromosome-level genome assembly of a woody plant with both climbing and erect habits, Rhamnella rubrinervis.</title>
        <authorList>
            <person name="Lu Z."/>
            <person name="Yang Y."/>
            <person name="Zhu X."/>
            <person name="Sun Y."/>
        </authorList>
    </citation>
    <scope>NUCLEOTIDE SEQUENCE</scope>
    <source>
        <strain evidence="1">BYM</strain>
        <tissue evidence="1">Leaf</tissue>
    </source>
</reference>
<gene>
    <name evidence="1" type="ORF">FNV43_RR06516</name>
</gene>
<accession>A0A8K0HEP7</accession>
<name>A0A8K0HEP7_9ROSA</name>
<evidence type="ECO:0000313" key="2">
    <source>
        <dbReference type="Proteomes" id="UP000796880"/>
    </source>
</evidence>
<sequence>MASPAPLRGILIRSSNLHSAFLTAHCPPRMVSILGGLFPSDRILRRALFPGSPLQLGSRALSLAQINPHLPRSCFERHRKPPTSLLILSLFHSVVSVRWIAPIPPSRRGVDPHAHHHTVLLRE</sequence>
<evidence type="ECO:0000313" key="1">
    <source>
        <dbReference type="EMBL" id="KAF3450435.1"/>
    </source>
</evidence>
<keyword evidence="2" id="KW-1185">Reference proteome</keyword>
<dbReference type="EMBL" id="VOIH02000003">
    <property type="protein sequence ID" value="KAF3450435.1"/>
    <property type="molecule type" value="Genomic_DNA"/>
</dbReference>
<dbReference type="AlphaFoldDB" id="A0A8K0HEP7"/>
<protein>
    <submittedName>
        <fullName evidence="1">Uncharacterized protein</fullName>
    </submittedName>
</protein>